<dbReference type="Pfam" id="PF00078">
    <property type="entry name" value="RVT_1"/>
    <property type="match status" value="1"/>
</dbReference>
<dbReference type="InParanoid" id="A0A803JHC8"/>
<organism evidence="2">
    <name type="scientific">Xenopus tropicalis</name>
    <name type="common">Western clawed frog</name>
    <name type="synonym">Silurana tropicalis</name>
    <dbReference type="NCBI Taxonomy" id="8364"/>
    <lineage>
        <taxon>Eukaryota</taxon>
        <taxon>Metazoa</taxon>
        <taxon>Chordata</taxon>
        <taxon>Craniata</taxon>
        <taxon>Vertebrata</taxon>
        <taxon>Euteleostomi</taxon>
        <taxon>Amphibia</taxon>
        <taxon>Batrachia</taxon>
        <taxon>Anura</taxon>
        <taxon>Pipoidea</taxon>
        <taxon>Pipidae</taxon>
        <taxon>Xenopodinae</taxon>
        <taxon>Xenopus</taxon>
        <taxon>Silurana</taxon>
    </lineage>
</organism>
<dbReference type="AlphaFoldDB" id="A0A803JHC8"/>
<reference evidence="2" key="1">
    <citation type="journal article" date="2010" name="Science">
        <title>The genome of the Western clawed frog Xenopus tropicalis.</title>
        <authorList>
            <person name="Hellsten U."/>
            <person name="Harland R.M."/>
            <person name="Gilchrist M.J."/>
            <person name="Hendrix D."/>
            <person name="Jurka J."/>
            <person name="Kapitonov V."/>
            <person name="Ovcharenko I."/>
            <person name="Putnam N.H."/>
            <person name="Shu S."/>
            <person name="Taher L."/>
            <person name="Blitz I.L."/>
            <person name="Blumberg B."/>
            <person name="Dichmann D.S."/>
            <person name="Dubchak I."/>
            <person name="Amaya E."/>
            <person name="Detter J.C."/>
            <person name="Fletcher R."/>
            <person name="Gerhard D.S."/>
            <person name="Goodstein D."/>
            <person name="Graves T."/>
            <person name="Grigoriev I.V."/>
            <person name="Grimwood J."/>
            <person name="Kawashima T."/>
            <person name="Lindquist E."/>
            <person name="Lucas S.M."/>
            <person name="Mead P.E."/>
            <person name="Mitros T."/>
            <person name="Ogino H."/>
            <person name="Ohta Y."/>
            <person name="Poliakov A.V."/>
            <person name="Pollet N."/>
            <person name="Robert J."/>
            <person name="Salamov A."/>
            <person name="Sater A.K."/>
            <person name="Schmutz J."/>
            <person name="Terry A."/>
            <person name="Vize P.D."/>
            <person name="Warren W.C."/>
            <person name="Wells D."/>
            <person name="Wills A."/>
            <person name="Wilson R.K."/>
            <person name="Zimmerman L.B."/>
            <person name="Zorn A.M."/>
            <person name="Grainger R."/>
            <person name="Grammer T."/>
            <person name="Khokha M.K."/>
            <person name="Richardson P.M."/>
            <person name="Rokhsar D.S."/>
        </authorList>
    </citation>
    <scope>NUCLEOTIDE SEQUENCE [LARGE SCALE GENOMIC DNA]</scope>
    <source>
        <strain evidence="2">Nigerian</strain>
    </source>
</reference>
<evidence type="ECO:0000259" key="1">
    <source>
        <dbReference type="PROSITE" id="PS50878"/>
    </source>
</evidence>
<proteinExistence type="predicted"/>
<dbReference type="SUPFAM" id="SSF56672">
    <property type="entry name" value="DNA/RNA polymerases"/>
    <property type="match status" value="1"/>
</dbReference>
<dbReference type="Ensembl" id="ENSXETT00000113428">
    <property type="protein sequence ID" value="ENSXETP00000107327"/>
    <property type="gene ID" value="ENSXETG00000045953"/>
</dbReference>
<name>A0A803JHC8_XENTR</name>
<dbReference type="PANTHER" id="PTHR31635">
    <property type="entry name" value="REVERSE TRANSCRIPTASE DOMAIN-CONTAINING PROTEIN-RELATED"/>
    <property type="match status" value="1"/>
</dbReference>
<reference evidence="2" key="2">
    <citation type="submission" date="2021-03" db="UniProtKB">
        <authorList>
            <consortium name="Ensembl"/>
        </authorList>
    </citation>
    <scope>IDENTIFICATION</scope>
</reference>
<dbReference type="InterPro" id="IPR000477">
    <property type="entry name" value="RT_dom"/>
</dbReference>
<protein>
    <recommendedName>
        <fullName evidence="1">Reverse transcriptase domain-containing protein</fullName>
    </recommendedName>
</protein>
<dbReference type="InterPro" id="IPR043502">
    <property type="entry name" value="DNA/RNA_pol_sf"/>
</dbReference>
<dbReference type="PROSITE" id="PS50878">
    <property type="entry name" value="RT_POL"/>
    <property type="match status" value="1"/>
</dbReference>
<dbReference type="PANTHER" id="PTHR31635:SF196">
    <property type="entry name" value="REVERSE TRANSCRIPTASE DOMAIN-CONTAINING PROTEIN-RELATED"/>
    <property type="match status" value="1"/>
</dbReference>
<evidence type="ECO:0000313" key="2">
    <source>
        <dbReference type="Ensembl" id="ENSXETP00000107327"/>
    </source>
</evidence>
<sequence>MPSGKAPGPDRLTYLYYKTYLHIFSPYLVRLFNLYLTGTPIPTTDLTSYLSLIPKEGKDPTSCSNYRPIALLNSDLKLFSKILANRLAPLLPKIVDSDQVGFIHGRQAGDNTRRAIDLLEIIERNKTPSVLLSLDAEKAFDRLSWPYLFRLLSHLNLSGPYVRALEGLYSKPTEYLQLAGQSHRPIKITNGTRQGCPLSPLLYALSIEPLAAAIRNTPDITGIKITTKEYKIALFADDVLLTLSNPLISLPALHRLLNQYSALSGYKLNITKTEAMALHLHPYTLETIQTKFQYKWKTDHVTYLGIHLTPQYKSLYSANFPPLIQQTKQQLQKWNSAPISWFGRISAIKMNILPKFLYLFETIPTEVNTKTFKEIQTTFHKFIWAQKRHRISKSTLTTPTNNGGLGVPLLQKYYEAANLRQLLAWSHWNPTTKWAQIESLQSTDKHLNSIIWSINKPLPLPSTLLSSTTLTIRTWNKLKIKHGLASLYPVNTIYLRNPNFSPSLSPTFHNIWATTNLHTIKDLLHNTTHQMLPFAEIADKSPGPRIKMYEYFHLRHFLSPYIRQRRNTPPTPFEHMALGGLPQKGLISRIYKLLTEPPEDSLPQHLYIPKWHRIINRTLTNTEWSEIWNNAKRMVTCTKQKEHIYKIMMFWYHTPDKLNKLFPNHSPSCWRHCGQRGTLEHIFWDCPVIQPYWNNIASIINTLIPTQLQKDITTFLLGQPFPNLPKHLQTLSNHILTSARLSIAANWKSPTPPTITELLRRVNSNKDFESRIARLSNQTQRHMDTWQIWEFRGLANPQPPLDFLPNAER</sequence>
<feature type="domain" description="Reverse transcriptase" evidence="1">
    <location>
        <begin position="34"/>
        <end position="308"/>
    </location>
</feature>
<dbReference type="GeneTree" id="ENSGT00940000163630"/>
<dbReference type="CDD" id="cd01650">
    <property type="entry name" value="RT_nLTR_like"/>
    <property type="match status" value="1"/>
</dbReference>
<accession>A0A803JHC8</accession>